<dbReference type="InterPro" id="IPR000595">
    <property type="entry name" value="cNMP-bd_dom"/>
</dbReference>
<feature type="domain" description="Cyclic nucleotide-binding" evidence="1">
    <location>
        <begin position="58"/>
        <end position="159"/>
    </location>
</feature>
<evidence type="ECO:0000313" key="4">
    <source>
        <dbReference type="Proteomes" id="UP000011087"/>
    </source>
</evidence>
<dbReference type="PANTHER" id="PTHR11635">
    <property type="entry name" value="CAMP-DEPENDENT PROTEIN KINASE REGULATORY CHAIN"/>
    <property type="match status" value="1"/>
</dbReference>
<keyword evidence="4" id="KW-1185">Reference proteome</keyword>
<dbReference type="PANTHER" id="PTHR11635:SF152">
    <property type="entry name" value="CAMP-DEPENDENT PROTEIN KINASE TYPE I REGULATORY SUBUNIT-RELATED"/>
    <property type="match status" value="1"/>
</dbReference>
<dbReference type="AlphaFoldDB" id="L1ICK6"/>
<dbReference type="InterPro" id="IPR018488">
    <property type="entry name" value="cNMP-bd_CS"/>
</dbReference>
<dbReference type="GO" id="GO:0030552">
    <property type="term" value="F:cAMP binding"/>
    <property type="evidence" value="ECO:0007669"/>
    <property type="project" value="TreeGrafter"/>
</dbReference>
<gene>
    <name evidence="2" type="ORF">GUITHDRAFT_58624</name>
</gene>
<dbReference type="GO" id="GO:0005952">
    <property type="term" value="C:cAMP-dependent protein kinase complex"/>
    <property type="evidence" value="ECO:0007669"/>
    <property type="project" value="InterPro"/>
</dbReference>
<dbReference type="SMART" id="SM00100">
    <property type="entry name" value="cNMP"/>
    <property type="match status" value="1"/>
</dbReference>
<dbReference type="HOGENOM" id="CLU_018310_3_1_1"/>
<dbReference type="OMA" id="RCKCATI"/>
<evidence type="ECO:0000259" key="1">
    <source>
        <dbReference type="PROSITE" id="PS50042"/>
    </source>
</evidence>
<protein>
    <recommendedName>
        <fullName evidence="1">Cyclic nucleotide-binding domain-containing protein</fullName>
    </recommendedName>
</protein>
<dbReference type="InterPro" id="IPR050503">
    <property type="entry name" value="cAMP-dep_PK_reg_su-like"/>
</dbReference>
<dbReference type="KEGG" id="gtt:GUITHDRAFT_58624"/>
<feature type="domain" description="Cyclic nucleotide-binding" evidence="1">
    <location>
        <begin position="1"/>
        <end position="55"/>
    </location>
</feature>
<dbReference type="PROSITE" id="PS00889">
    <property type="entry name" value="CNMP_BINDING_2"/>
    <property type="match status" value="2"/>
</dbReference>
<evidence type="ECO:0000313" key="3">
    <source>
        <dbReference type="EnsemblProtists" id="EKX33792"/>
    </source>
</evidence>
<dbReference type="OrthoDB" id="417078at2759"/>
<dbReference type="InterPro" id="IPR018490">
    <property type="entry name" value="cNMP-bd_dom_sf"/>
</dbReference>
<dbReference type="InterPro" id="IPR014710">
    <property type="entry name" value="RmlC-like_jellyroll"/>
</dbReference>
<dbReference type="Proteomes" id="UP000011087">
    <property type="component" value="Unassembled WGS sequence"/>
</dbReference>
<reference evidence="3" key="3">
    <citation type="submission" date="2016-03" db="UniProtKB">
        <authorList>
            <consortium name="EnsemblProtists"/>
        </authorList>
    </citation>
    <scope>IDENTIFICATION</scope>
</reference>
<dbReference type="PRINTS" id="PR00103">
    <property type="entry name" value="CAMPKINASE"/>
</dbReference>
<dbReference type="SUPFAM" id="SSF51206">
    <property type="entry name" value="cAMP-binding domain-like"/>
    <property type="match status" value="2"/>
</dbReference>
<reference evidence="4" key="2">
    <citation type="submission" date="2012-11" db="EMBL/GenBank/DDBJ databases">
        <authorList>
            <person name="Kuo A."/>
            <person name="Curtis B.A."/>
            <person name="Tanifuji G."/>
            <person name="Burki F."/>
            <person name="Gruber A."/>
            <person name="Irimia M."/>
            <person name="Maruyama S."/>
            <person name="Arias M.C."/>
            <person name="Ball S.G."/>
            <person name="Gile G.H."/>
            <person name="Hirakawa Y."/>
            <person name="Hopkins J.F."/>
            <person name="Rensing S.A."/>
            <person name="Schmutz J."/>
            <person name="Symeonidi A."/>
            <person name="Elias M."/>
            <person name="Eveleigh R.J."/>
            <person name="Herman E.K."/>
            <person name="Klute M.J."/>
            <person name="Nakayama T."/>
            <person name="Obornik M."/>
            <person name="Reyes-Prieto A."/>
            <person name="Armbrust E.V."/>
            <person name="Aves S.J."/>
            <person name="Beiko R.G."/>
            <person name="Coutinho P."/>
            <person name="Dacks J.B."/>
            <person name="Durnford D.G."/>
            <person name="Fast N.M."/>
            <person name="Green B.R."/>
            <person name="Grisdale C."/>
            <person name="Hempe F."/>
            <person name="Henrissat B."/>
            <person name="Hoppner M.P."/>
            <person name="Ishida K.-I."/>
            <person name="Kim E."/>
            <person name="Koreny L."/>
            <person name="Kroth P.G."/>
            <person name="Liu Y."/>
            <person name="Malik S.-B."/>
            <person name="Maier U.G."/>
            <person name="McRose D."/>
            <person name="Mock T."/>
            <person name="Neilson J.A."/>
            <person name="Onodera N.T."/>
            <person name="Poole A.M."/>
            <person name="Pritham E.J."/>
            <person name="Richards T.A."/>
            <person name="Rocap G."/>
            <person name="Roy S.W."/>
            <person name="Sarai C."/>
            <person name="Schaack S."/>
            <person name="Shirato S."/>
            <person name="Slamovits C.H."/>
            <person name="Spencer D.F."/>
            <person name="Suzuki S."/>
            <person name="Worden A.Z."/>
            <person name="Zauner S."/>
            <person name="Barry K."/>
            <person name="Bell C."/>
            <person name="Bharti A.K."/>
            <person name="Crow J.A."/>
            <person name="Grimwood J."/>
            <person name="Kramer R."/>
            <person name="Lindquist E."/>
            <person name="Lucas S."/>
            <person name="Salamov A."/>
            <person name="McFadden G.I."/>
            <person name="Lane C.E."/>
            <person name="Keeling P.J."/>
            <person name="Gray M.W."/>
            <person name="Grigoriev I.V."/>
            <person name="Archibald J.M."/>
        </authorList>
    </citation>
    <scope>NUCLEOTIDE SEQUENCE</scope>
    <source>
        <strain evidence="4">CCMP2712</strain>
    </source>
</reference>
<name>L1ICK6_GUITC</name>
<dbReference type="EMBL" id="JH993129">
    <property type="protein sequence ID" value="EKX33792.1"/>
    <property type="molecule type" value="Genomic_DNA"/>
</dbReference>
<dbReference type="Pfam" id="PF00027">
    <property type="entry name" value="cNMP_binding"/>
    <property type="match status" value="2"/>
</dbReference>
<dbReference type="EnsemblProtists" id="EKX33792">
    <property type="protein sequence ID" value="EKX33792"/>
    <property type="gene ID" value="GUITHDRAFT_58624"/>
</dbReference>
<feature type="non-terminal residue" evidence="2">
    <location>
        <position position="159"/>
    </location>
</feature>
<dbReference type="GO" id="GO:0034236">
    <property type="term" value="F:protein kinase A catalytic subunit binding"/>
    <property type="evidence" value="ECO:0007669"/>
    <property type="project" value="TreeGrafter"/>
</dbReference>
<dbReference type="PaxDb" id="55529-EKX33792"/>
<sequence>ECIGELALMYNCPRAATVVATEDSKLFALDRETFQYIVHSSFARKRQLYHEFMQRVPALSGLSRDQRNKISDVLKTVFYKDGEDIITEGDPNADTFYFLFEGKAIASKESEGMLKEYNPGDCFGELALLMDQPRAATVRADGPCTCVCIDRASFTRLLG</sequence>
<dbReference type="GO" id="GO:0004862">
    <property type="term" value="F:cAMP-dependent protein kinase inhibitor activity"/>
    <property type="evidence" value="ECO:0007669"/>
    <property type="project" value="TreeGrafter"/>
</dbReference>
<dbReference type="CDD" id="cd00038">
    <property type="entry name" value="CAP_ED"/>
    <property type="match status" value="2"/>
</dbReference>
<dbReference type="STRING" id="905079.L1ICK6"/>
<organism evidence="2">
    <name type="scientific">Guillardia theta (strain CCMP2712)</name>
    <name type="common">Cryptophyte</name>
    <dbReference type="NCBI Taxonomy" id="905079"/>
    <lineage>
        <taxon>Eukaryota</taxon>
        <taxon>Cryptophyceae</taxon>
        <taxon>Pyrenomonadales</taxon>
        <taxon>Geminigeraceae</taxon>
        <taxon>Guillardia</taxon>
    </lineage>
</organism>
<dbReference type="Gene3D" id="2.60.120.10">
    <property type="entry name" value="Jelly Rolls"/>
    <property type="match status" value="2"/>
</dbReference>
<dbReference type="GeneID" id="17290523"/>
<dbReference type="PROSITE" id="PS50042">
    <property type="entry name" value="CNMP_BINDING_3"/>
    <property type="match status" value="2"/>
</dbReference>
<accession>L1ICK6</accession>
<proteinExistence type="predicted"/>
<dbReference type="RefSeq" id="XP_005820772.1">
    <property type="nucleotide sequence ID" value="XM_005820715.1"/>
</dbReference>
<feature type="non-terminal residue" evidence="2">
    <location>
        <position position="1"/>
    </location>
</feature>
<dbReference type="eggNOG" id="KOG1113">
    <property type="taxonomic scope" value="Eukaryota"/>
</dbReference>
<evidence type="ECO:0000313" key="2">
    <source>
        <dbReference type="EMBL" id="EKX33792.1"/>
    </source>
</evidence>
<reference evidence="2 4" key="1">
    <citation type="journal article" date="2012" name="Nature">
        <title>Algal genomes reveal evolutionary mosaicism and the fate of nucleomorphs.</title>
        <authorList>
            <consortium name="DOE Joint Genome Institute"/>
            <person name="Curtis B.A."/>
            <person name="Tanifuji G."/>
            <person name="Burki F."/>
            <person name="Gruber A."/>
            <person name="Irimia M."/>
            <person name="Maruyama S."/>
            <person name="Arias M.C."/>
            <person name="Ball S.G."/>
            <person name="Gile G.H."/>
            <person name="Hirakawa Y."/>
            <person name="Hopkins J.F."/>
            <person name="Kuo A."/>
            <person name="Rensing S.A."/>
            <person name="Schmutz J."/>
            <person name="Symeonidi A."/>
            <person name="Elias M."/>
            <person name="Eveleigh R.J."/>
            <person name="Herman E.K."/>
            <person name="Klute M.J."/>
            <person name="Nakayama T."/>
            <person name="Obornik M."/>
            <person name="Reyes-Prieto A."/>
            <person name="Armbrust E.V."/>
            <person name="Aves S.J."/>
            <person name="Beiko R.G."/>
            <person name="Coutinho P."/>
            <person name="Dacks J.B."/>
            <person name="Durnford D.G."/>
            <person name="Fast N.M."/>
            <person name="Green B.R."/>
            <person name="Grisdale C.J."/>
            <person name="Hempel F."/>
            <person name="Henrissat B."/>
            <person name="Hoppner M.P."/>
            <person name="Ishida K."/>
            <person name="Kim E."/>
            <person name="Koreny L."/>
            <person name="Kroth P.G."/>
            <person name="Liu Y."/>
            <person name="Malik S.B."/>
            <person name="Maier U.G."/>
            <person name="McRose D."/>
            <person name="Mock T."/>
            <person name="Neilson J.A."/>
            <person name="Onodera N.T."/>
            <person name="Poole A.M."/>
            <person name="Pritham E.J."/>
            <person name="Richards T.A."/>
            <person name="Rocap G."/>
            <person name="Roy S.W."/>
            <person name="Sarai C."/>
            <person name="Schaack S."/>
            <person name="Shirato S."/>
            <person name="Slamovits C.H."/>
            <person name="Spencer D.F."/>
            <person name="Suzuki S."/>
            <person name="Worden A.Z."/>
            <person name="Zauner S."/>
            <person name="Barry K."/>
            <person name="Bell C."/>
            <person name="Bharti A.K."/>
            <person name="Crow J.A."/>
            <person name="Grimwood J."/>
            <person name="Kramer R."/>
            <person name="Lindquist E."/>
            <person name="Lucas S."/>
            <person name="Salamov A."/>
            <person name="McFadden G.I."/>
            <person name="Lane C.E."/>
            <person name="Keeling P.J."/>
            <person name="Gray M.W."/>
            <person name="Grigoriev I.V."/>
            <person name="Archibald J.M."/>
        </authorList>
    </citation>
    <scope>NUCLEOTIDE SEQUENCE</scope>
    <source>
        <strain evidence="2 4">CCMP2712</strain>
    </source>
</reference>
<dbReference type="GO" id="GO:0005829">
    <property type="term" value="C:cytosol"/>
    <property type="evidence" value="ECO:0007669"/>
    <property type="project" value="TreeGrafter"/>
</dbReference>